<protein>
    <submittedName>
        <fullName evidence="1">Uncharacterized protein</fullName>
    </submittedName>
</protein>
<evidence type="ECO:0000313" key="2">
    <source>
        <dbReference type="Proteomes" id="UP001374535"/>
    </source>
</evidence>
<accession>A0AAQ3RI11</accession>
<dbReference type="EMBL" id="CP144691">
    <property type="protein sequence ID" value="WVY94811.1"/>
    <property type="molecule type" value="Genomic_DNA"/>
</dbReference>
<evidence type="ECO:0000313" key="1">
    <source>
        <dbReference type="EMBL" id="WVY94811.1"/>
    </source>
</evidence>
<sequence>MTHLPPTYVLSDSSTKYIPISYMASRKSLITDFVLVLTFSSMSMKSLAAHNHLQTTTPNFPSIPSLPPLPSLPTLSQTTLPPLPSLPQLNLPPINSLPSNHALHPIPLSLKYLLTYILYLKGTALHDLGNSPAGIVFPHPSFALFGLSHQYLPHL</sequence>
<proteinExistence type="predicted"/>
<keyword evidence="2" id="KW-1185">Reference proteome</keyword>
<gene>
    <name evidence="1" type="ORF">V8G54_033899</name>
</gene>
<dbReference type="Proteomes" id="UP001374535">
    <property type="component" value="Chromosome 10"/>
</dbReference>
<reference evidence="1 2" key="1">
    <citation type="journal article" date="2023" name="Life. Sci Alliance">
        <title>Evolutionary insights into 3D genome organization and epigenetic landscape of Vigna mungo.</title>
        <authorList>
            <person name="Junaid A."/>
            <person name="Singh B."/>
            <person name="Bhatia S."/>
        </authorList>
    </citation>
    <scope>NUCLEOTIDE SEQUENCE [LARGE SCALE GENOMIC DNA]</scope>
    <source>
        <strain evidence="1">Urdbean</strain>
    </source>
</reference>
<dbReference type="AlphaFoldDB" id="A0AAQ3RI11"/>
<name>A0AAQ3RI11_VIGMU</name>
<organism evidence="1 2">
    <name type="scientific">Vigna mungo</name>
    <name type="common">Black gram</name>
    <name type="synonym">Phaseolus mungo</name>
    <dbReference type="NCBI Taxonomy" id="3915"/>
    <lineage>
        <taxon>Eukaryota</taxon>
        <taxon>Viridiplantae</taxon>
        <taxon>Streptophyta</taxon>
        <taxon>Embryophyta</taxon>
        <taxon>Tracheophyta</taxon>
        <taxon>Spermatophyta</taxon>
        <taxon>Magnoliopsida</taxon>
        <taxon>eudicotyledons</taxon>
        <taxon>Gunneridae</taxon>
        <taxon>Pentapetalae</taxon>
        <taxon>rosids</taxon>
        <taxon>fabids</taxon>
        <taxon>Fabales</taxon>
        <taxon>Fabaceae</taxon>
        <taxon>Papilionoideae</taxon>
        <taxon>50 kb inversion clade</taxon>
        <taxon>NPAAA clade</taxon>
        <taxon>indigoferoid/millettioid clade</taxon>
        <taxon>Phaseoleae</taxon>
        <taxon>Vigna</taxon>
    </lineage>
</organism>